<reference evidence="2" key="1">
    <citation type="submission" date="2021-05" db="EMBL/GenBank/DDBJ databases">
        <title>Novel Bacillus species.</title>
        <authorList>
            <person name="Liu G."/>
        </authorList>
    </citation>
    <scope>NUCLEOTIDE SEQUENCE</scope>
    <source>
        <strain evidence="2">FJAT-50051</strain>
    </source>
</reference>
<evidence type="ECO:0000259" key="1">
    <source>
        <dbReference type="PROSITE" id="PS51186"/>
    </source>
</evidence>
<organism evidence="2">
    <name type="scientific">Neobacillus citreus</name>
    <dbReference type="NCBI Taxonomy" id="2833578"/>
    <lineage>
        <taxon>Bacteria</taxon>
        <taxon>Bacillati</taxon>
        <taxon>Bacillota</taxon>
        <taxon>Bacilli</taxon>
        <taxon>Bacillales</taxon>
        <taxon>Bacillaceae</taxon>
        <taxon>Neobacillus</taxon>
    </lineage>
</organism>
<comment type="caution">
    <text evidence="2">The sequence shown here is derived from an EMBL/GenBank/DDBJ whole genome shotgun (WGS) entry which is preliminary data.</text>
</comment>
<dbReference type="SUPFAM" id="SSF55729">
    <property type="entry name" value="Acyl-CoA N-acyltransferases (Nat)"/>
    <property type="match status" value="1"/>
</dbReference>
<name>A0A942Y8B6_9BACI</name>
<evidence type="ECO:0000313" key="2">
    <source>
        <dbReference type="EMBL" id="MBS4182181.1"/>
    </source>
</evidence>
<sequence length="191" mass="20190">MVHQLLTPPQEIRTDRLLLSPLTPGDIDAVHAVFSDPATWTHLPAARHAERSATVDMVQRKIGGRVRHGLGSWAVRSLDGGAFLGVGGVDMTAGGVWNLGYRLAPSAWGRGFATELARAAVVAAADTAPGVPITGRVLTNNTASSAVLRRIGLALVWQGSTSAPTPDGVERQVWTDRALTDDQFAWLVANA</sequence>
<dbReference type="PROSITE" id="PS51186">
    <property type="entry name" value="GNAT"/>
    <property type="match status" value="1"/>
</dbReference>
<dbReference type="InterPro" id="IPR051531">
    <property type="entry name" value="N-acetyltransferase"/>
</dbReference>
<feature type="domain" description="N-acetyltransferase" evidence="1">
    <location>
        <begin position="17"/>
        <end position="176"/>
    </location>
</feature>
<dbReference type="InterPro" id="IPR000182">
    <property type="entry name" value="GNAT_dom"/>
</dbReference>
<dbReference type="Gene3D" id="3.40.630.30">
    <property type="match status" value="1"/>
</dbReference>
<accession>A0A942Y8B6</accession>
<dbReference type="GO" id="GO:0016747">
    <property type="term" value="F:acyltransferase activity, transferring groups other than amino-acyl groups"/>
    <property type="evidence" value="ECO:0007669"/>
    <property type="project" value="InterPro"/>
</dbReference>
<gene>
    <name evidence="2" type="ORF">KHB02_12360</name>
</gene>
<dbReference type="EMBL" id="JAGYPE010000002">
    <property type="protein sequence ID" value="MBS4182181.1"/>
    <property type="molecule type" value="Genomic_DNA"/>
</dbReference>
<dbReference type="PANTHER" id="PTHR43792:SF16">
    <property type="entry name" value="N-ACETYLTRANSFERASE DOMAIN-CONTAINING PROTEIN"/>
    <property type="match status" value="1"/>
</dbReference>
<proteinExistence type="predicted"/>
<protein>
    <submittedName>
        <fullName evidence="2">GNAT family N-acetyltransferase</fullName>
    </submittedName>
</protein>
<dbReference type="Pfam" id="PF13302">
    <property type="entry name" value="Acetyltransf_3"/>
    <property type="match status" value="1"/>
</dbReference>
<dbReference type="InterPro" id="IPR016181">
    <property type="entry name" value="Acyl_CoA_acyltransferase"/>
</dbReference>
<dbReference type="PANTHER" id="PTHR43792">
    <property type="entry name" value="GNAT FAMILY, PUTATIVE (AFU_ORTHOLOGUE AFUA_3G00765)-RELATED-RELATED"/>
    <property type="match status" value="1"/>
</dbReference>
<dbReference type="AlphaFoldDB" id="A0A942Y8B6"/>